<evidence type="ECO:0000313" key="3">
    <source>
        <dbReference type="Proteomes" id="UP000005239"/>
    </source>
</evidence>
<reference evidence="3" key="1">
    <citation type="journal article" date="2008" name="Nat. Genet.">
        <title>The Pristionchus pacificus genome provides a unique perspective on nematode lifestyle and parasitism.</title>
        <authorList>
            <person name="Dieterich C."/>
            <person name="Clifton S.W."/>
            <person name="Schuster L.N."/>
            <person name="Chinwalla A."/>
            <person name="Delehaunty K."/>
            <person name="Dinkelacker I."/>
            <person name="Fulton L."/>
            <person name="Fulton R."/>
            <person name="Godfrey J."/>
            <person name="Minx P."/>
            <person name="Mitreva M."/>
            <person name="Roeseler W."/>
            <person name="Tian H."/>
            <person name="Witte H."/>
            <person name="Yang S.P."/>
            <person name="Wilson R.K."/>
            <person name="Sommer R.J."/>
        </authorList>
    </citation>
    <scope>NUCLEOTIDE SEQUENCE [LARGE SCALE GENOMIC DNA]</scope>
    <source>
        <strain evidence="3">PS312</strain>
    </source>
</reference>
<dbReference type="EnsemblMetazoa" id="PPA43584.1">
    <property type="protein sequence ID" value="PPA43584.1"/>
    <property type="gene ID" value="WBGene00281953"/>
</dbReference>
<accession>A0A2A6C747</accession>
<reference evidence="2" key="2">
    <citation type="submission" date="2022-06" db="UniProtKB">
        <authorList>
            <consortium name="EnsemblMetazoa"/>
        </authorList>
    </citation>
    <scope>IDENTIFICATION</scope>
    <source>
        <strain evidence="2">PS312</strain>
    </source>
</reference>
<dbReference type="AlphaFoldDB" id="A0A2A6C747"/>
<organism evidence="2 3">
    <name type="scientific">Pristionchus pacificus</name>
    <name type="common">Parasitic nematode worm</name>
    <dbReference type="NCBI Taxonomy" id="54126"/>
    <lineage>
        <taxon>Eukaryota</taxon>
        <taxon>Metazoa</taxon>
        <taxon>Ecdysozoa</taxon>
        <taxon>Nematoda</taxon>
        <taxon>Chromadorea</taxon>
        <taxon>Rhabditida</taxon>
        <taxon>Rhabditina</taxon>
        <taxon>Diplogasteromorpha</taxon>
        <taxon>Diplogasteroidea</taxon>
        <taxon>Neodiplogasteridae</taxon>
        <taxon>Pristionchus</taxon>
    </lineage>
</organism>
<evidence type="ECO:0000256" key="1">
    <source>
        <dbReference type="SAM" id="MobiDB-lite"/>
    </source>
</evidence>
<dbReference type="Proteomes" id="UP000005239">
    <property type="component" value="Unassembled WGS sequence"/>
</dbReference>
<sequence>MENKKKHRGNAGWKGNAKAVPHRRMVSSGEHRVLSQRSVIERINNYAAKRRRASEAVNSADWREYRLSTKGKGRRIAPKRSIPADVDDMGMSAEREQPLNSHSSQVHENEESMLSDQSELSV</sequence>
<feature type="compositionally biased region" description="Polar residues" evidence="1">
    <location>
        <begin position="111"/>
        <end position="122"/>
    </location>
</feature>
<name>A0A2A6C747_PRIPA</name>
<feature type="region of interest" description="Disordered" evidence="1">
    <location>
        <begin position="1"/>
        <end position="31"/>
    </location>
</feature>
<feature type="region of interest" description="Disordered" evidence="1">
    <location>
        <begin position="71"/>
        <end position="122"/>
    </location>
</feature>
<proteinExistence type="predicted"/>
<protein>
    <submittedName>
        <fullName evidence="2">Uncharacterized protein</fullName>
    </submittedName>
</protein>
<evidence type="ECO:0000313" key="2">
    <source>
        <dbReference type="EnsemblMetazoa" id="PPA43584.1"/>
    </source>
</evidence>
<keyword evidence="3" id="KW-1185">Reference proteome</keyword>
<accession>A0A8R1Z227</accession>
<gene>
    <name evidence="2" type="primary">WBGene00281953</name>
</gene>